<dbReference type="AlphaFoldDB" id="A0A261FTG1"/>
<evidence type="ECO:0008006" key="3">
    <source>
        <dbReference type="Google" id="ProtNLM"/>
    </source>
</evidence>
<sequence length="101" mass="10785">MTASPIETGVWVKGTLSRDIRTVTYEDGNEVAYMSLIVAQQAEGSLAVKAEARGMVKGYLMAAQVRQGDKLVLFGVLRSNKHGDYVAVRIACAHTSLDGAA</sequence>
<comment type="caution">
    <text evidence="1">The sequence shown here is derived from an EMBL/GenBank/DDBJ whole genome shotgun (WGS) entry which is preliminary data.</text>
</comment>
<accession>A0A261FTG1</accession>
<name>A0A261FTG1_9BIFI</name>
<gene>
    <name evidence="1" type="ORF">BLEM_1026</name>
</gene>
<dbReference type="Proteomes" id="UP000216352">
    <property type="component" value="Unassembled WGS sequence"/>
</dbReference>
<organism evidence="1 2">
    <name type="scientific">Bifidobacterium lemurum</name>
    <dbReference type="NCBI Taxonomy" id="1603886"/>
    <lineage>
        <taxon>Bacteria</taxon>
        <taxon>Bacillati</taxon>
        <taxon>Actinomycetota</taxon>
        <taxon>Actinomycetes</taxon>
        <taxon>Bifidobacteriales</taxon>
        <taxon>Bifidobacteriaceae</taxon>
        <taxon>Bifidobacterium</taxon>
    </lineage>
</organism>
<proteinExistence type="predicted"/>
<dbReference type="EMBL" id="MWWX01000005">
    <property type="protein sequence ID" value="OZG62480.1"/>
    <property type="molecule type" value="Genomic_DNA"/>
</dbReference>
<evidence type="ECO:0000313" key="2">
    <source>
        <dbReference type="Proteomes" id="UP000216352"/>
    </source>
</evidence>
<evidence type="ECO:0000313" key="1">
    <source>
        <dbReference type="EMBL" id="OZG62480.1"/>
    </source>
</evidence>
<keyword evidence="2" id="KW-1185">Reference proteome</keyword>
<protein>
    <recommendedName>
        <fullName evidence="3">Single-stranded DNA-binding protein</fullName>
    </recommendedName>
</protein>
<reference evidence="1 2" key="1">
    <citation type="journal article" date="2017" name="BMC Genomics">
        <title>Comparative genomic and phylogenomic analyses of the Bifidobacteriaceae family.</title>
        <authorList>
            <person name="Lugli G.A."/>
            <person name="Milani C."/>
            <person name="Turroni F."/>
            <person name="Duranti S."/>
            <person name="Mancabelli L."/>
            <person name="Mangifesta M."/>
            <person name="Ferrario C."/>
            <person name="Modesto M."/>
            <person name="Mattarelli P."/>
            <person name="Jiri K."/>
            <person name="van Sinderen D."/>
            <person name="Ventura M."/>
        </authorList>
    </citation>
    <scope>NUCLEOTIDE SEQUENCE [LARGE SCALE GENOMIC DNA]</scope>
    <source>
        <strain evidence="1 2">DSM 28807</strain>
    </source>
</reference>
<dbReference type="OrthoDB" id="9866444at2"/>
<dbReference type="RefSeq" id="WP_072724078.1">
    <property type="nucleotide sequence ID" value="NZ_BDIS01000004.1"/>
</dbReference>
<dbReference type="STRING" id="1603886.GCA_001895165_00433"/>